<dbReference type="Proteomes" id="UP001054857">
    <property type="component" value="Unassembled WGS sequence"/>
</dbReference>
<dbReference type="GO" id="GO:0030687">
    <property type="term" value="C:preribosome, large subunit precursor"/>
    <property type="evidence" value="ECO:0007669"/>
    <property type="project" value="TreeGrafter"/>
</dbReference>
<feature type="non-terminal residue" evidence="2">
    <location>
        <position position="1"/>
    </location>
</feature>
<evidence type="ECO:0000313" key="2">
    <source>
        <dbReference type="EMBL" id="GFR46559.1"/>
    </source>
</evidence>
<dbReference type="PANTHER" id="PTHR15002">
    <property type="entry name" value="RIBOSOMAL BIOGENESIS PROTEIN LAS1L"/>
    <property type="match status" value="1"/>
</dbReference>
<dbReference type="GO" id="GO:0090730">
    <property type="term" value="C:Las1 complex"/>
    <property type="evidence" value="ECO:0007669"/>
    <property type="project" value="InterPro"/>
</dbReference>
<proteinExistence type="predicted"/>
<keyword evidence="3" id="KW-1185">Reference proteome</keyword>
<dbReference type="EMBL" id="BMAR01000014">
    <property type="protein sequence ID" value="GFR46559.1"/>
    <property type="molecule type" value="Genomic_DNA"/>
</dbReference>
<evidence type="ECO:0000313" key="3">
    <source>
        <dbReference type="Proteomes" id="UP001054857"/>
    </source>
</evidence>
<gene>
    <name evidence="2" type="ORF">Agub_g8151</name>
</gene>
<accession>A0AAD3DR73</accession>
<sequence length="234" mass="24989">MSGRPVPWASWEEWLALREDIWSADPLRQEAGLQQVCAWRLRGKLPLGIDTTAHLLATIRDDQEWQRAVAWASSTAASATAGPAAAAAAAAEAAVAAGELPLRLRYSLPLIRLVNGISDSQQRGRVAASVAVLADVAGLPRALVDVRHEATHTELPSLPLLRAAADSALGWLRENYWDAQARALDAAAGRITRLLGCLLDSWRAALAAARAGGRSRRHGGGAASEDEDDEEEEE</sequence>
<feature type="compositionally biased region" description="Acidic residues" evidence="1">
    <location>
        <begin position="224"/>
        <end position="234"/>
    </location>
</feature>
<name>A0AAD3DR73_9CHLO</name>
<evidence type="ECO:0000256" key="1">
    <source>
        <dbReference type="SAM" id="MobiDB-lite"/>
    </source>
</evidence>
<dbReference type="AlphaFoldDB" id="A0AAD3DR73"/>
<protein>
    <submittedName>
        <fullName evidence="2">Uncharacterized protein</fullName>
    </submittedName>
</protein>
<dbReference type="GO" id="GO:0000460">
    <property type="term" value="P:maturation of 5.8S rRNA"/>
    <property type="evidence" value="ECO:0007669"/>
    <property type="project" value="TreeGrafter"/>
</dbReference>
<dbReference type="PANTHER" id="PTHR15002:SF0">
    <property type="entry name" value="RIBOSOMAL BIOGENESIS PROTEIN LAS1L"/>
    <property type="match status" value="1"/>
</dbReference>
<feature type="region of interest" description="Disordered" evidence="1">
    <location>
        <begin position="211"/>
        <end position="234"/>
    </location>
</feature>
<dbReference type="GO" id="GO:0004519">
    <property type="term" value="F:endonuclease activity"/>
    <property type="evidence" value="ECO:0007669"/>
    <property type="project" value="InterPro"/>
</dbReference>
<reference evidence="2 3" key="1">
    <citation type="journal article" date="2021" name="Sci. Rep.">
        <title>Genome sequencing of the multicellular alga Astrephomene provides insights into convergent evolution of germ-soma differentiation.</title>
        <authorList>
            <person name="Yamashita S."/>
            <person name="Yamamoto K."/>
            <person name="Matsuzaki R."/>
            <person name="Suzuki S."/>
            <person name="Yamaguchi H."/>
            <person name="Hirooka S."/>
            <person name="Minakuchi Y."/>
            <person name="Miyagishima S."/>
            <person name="Kawachi M."/>
            <person name="Toyoda A."/>
            <person name="Nozaki H."/>
        </authorList>
    </citation>
    <scope>NUCLEOTIDE SEQUENCE [LARGE SCALE GENOMIC DNA]</scope>
    <source>
        <strain evidence="2 3">NIES-4017</strain>
    </source>
</reference>
<organism evidence="2 3">
    <name type="scientific">Astrephomene gubernaculifera</name>
    <dbReference type="NCBI Taxonomy" id="47775"/>
    <lineage>
        <taxon>Eukaryota</taxon>
        <taxon>Viridiplantae</taxon>
        <taxon>Chlorophyta</taxon>
        <taxon>core chlorophytes</taxon>
        <taxon>Chlorophyceae</taxon>
        <taxon>CS clade</taxon>
        <taxon>Chlamydomonadales</taxon>
        <taxon>Astrephomenaceae</taxon>
        <taxon>Astrephomene</taxon>
    </lineage>
</organism>
<dbReference type="GO" id="GO:0000470">
    <property type="term" value="P:maturation of LSU-rRNA"/>
    <property type="evidence" value="ECO:0007669"/>
    <property type="project" value="TreeGrafter"/>
</dbReference>
<dbReference type="InterPro" id="IPR007174">
    <property type="entry name" value="Las1"/>
</dbReference>
<comment type="caution">
    <text evidence="2">The sequence shown here is derived from an EMBL/GenBank/DDBJ whole genome shotgun (WGS) entry which is preliminary data.</text>
</comment>
<dbReference type="Pfam" id="PF04031">
    <property type="entry name" value="Las1"/>
    <property type="match status" value="1"/>
</dbReference>